<dbReference type="NCBIfam" id="TIGR01590">
    <property type="entry name" value="yir-bir-cir_Pla"/>
    <property type="match status" value="1"/>
</dbReference>
<keyword evidence="1" id="KW-0472">Membrane</keyword>
<evidence type="ECO:0000313" key="2">
    <source>
        <dbReference type="EMBL" id="SCL93603.1"/>
    </source>
</evidence>
<sequence length="299" mass="34431">MFKDPCGLINVIDTITSVNVNNSILFIGNNETIKECCTTNDTGKKEECDSYIKITNSAIIAVLNYFKNISVADGDDLEDDKIAEYAILWLSNKLNQYPEYGISNLDDFHNKYIVNNEKYIEELSGTQTYNIYKDFIEKKQDMMNMDIKDMSKFYALLKSLCDMHTKIDANKSNCAIYLEDAPKFIDEYEKLNKNYDTKGRSYKKILSTLFNDYDKLRKKCNSFQTIPSIKIPQSYVQDSAQSFLQIPDATSSSSSIASKLIPVFLTFAISVFLGIAYKYSLFGFDKRLQRKQLREKIKK</sequence>
<evidence type="ECO:0000313" key="3">
    <source>
        <dbReference type="Proteomes" id="UP000195879"/>
    </source>
</evidence>
<evidence type="ECO:0000256" key="1">
    <source>
        <dbReference type="SAM" id="Phobius"/>
    </source>
</evidence>
<dbReference type="Proteomes" id="UP000195879">
    <property type="component" value="Unassembled WGS sequence"/>
</dbReference>
<keyword evidence="1" id="KW-1133">Transmembrane helix</keyword>
<gene>
    <name evidence="2" type="ORF">PCHDK_000534000</name>
</gene>
<feature type="transmembrane region" description="Helical" evidence="1">
    <location>
        <begin position="260"/>
        <end position="284"/>
    </location>
</feature>
<name>A0A1D3LA28_PLACE</name>
<dbReference type="AlphaFoldDB" id="A0A1D3LA28"/>
<protein>
    <submittedName>
        <fullName evidence="2">CIR protein</fullName>
    </submittedName>
</protein>
<proteinExistence type="predicted"/>
<keyword evidence="1" id="KW-0812">Transmembrane</keyword>
<dbReference type="InterPro" id="IPR006477">
    <property type="entry name" value="Yir_bir_cir"/>
</dbReference>
<dbReference type="Pfam" id="PF06022">
    <property type="entry name" value="Cir_Bir_Yir"/>
    <property type="match status" value="1"/>
</dbReference>
<accession>A0A1D3LA28</accession>
<dbReference type="EMBL" id="FMIO01000420">
    <property type="protein sequence ID" value="SCL93603.1"/>
    <property type="molecule type" value="Genomic_DNA"/>
</dbReference>
<organism evidence="2 3">
    <name type="scientific">Plasmodium chabaudi adami</name>
    <dbReference type="NCBI Taxonomy" id="5826"/>
    <lineage>
        <taxon>Eukaryota</taxon>
        <taxon>Sar</taxon>
        <taxon>Alveolata</taxon>
        <taxon>Apicomplexa</taxon>
        <taxon>Aconoidasida</taxon>
        <taxon>Haemosporida</taxon>
        <taxon>Plasmodiidae</taxon>
        <taxon>Plasmodium</taxon>
        <taxon>Plasmodium (Vinckeia)</taxon>
    </lineage>
</organism>
<reference evidence="2 3" key="1">
    <citation type="submission" date="2016-08" db="EMBL/GenBank/DDBJ databases">
        <authorList>
            <consortium name="Pathogen Informatics"/>
        </authorList>
    </citation>
    <scope>NUCLEOTIDE SEQUENCE [LARGE SCALE GENOMIC DNA]</scope>
    <source>
        <strain evidence="2 3">DK</strain>
    </source>
</reference>